<dbReference type="InterPro" id="IPR036322">
    <property type="entry name" value="WD40_repeat_dom_sf"/>
</dbReference>
<evidence type="ECO:0000256" key="6">
    <source>
        <dbReference type="ARBA" id="ARBA00022824"/>
    </source>
</evidence>
<keyword evidence="7" id="KW-0931">ER-Golgi transport</keyword>
<keyword evidence="8" id="KW-0653">Protein transport</keyword>
<dbReference type="GO" id="GO:0015031">
    <property type="term" value="P:protein transport"/>
    <property type="evidence" value="ECO:0007669"/>
    <property type="project" value="UniProtKB-KW"/>
</dbReference>
<dbReference type="PROSITE" id="PS00678">
    <property type="entry name" value="WD_REPEATS_1"/>
    <property type="match status" value="1"/>
</dbReference>
<dbReference type="SUPFAM" id="SSF50978">
    <property type="entry name" value="WD40 repeat-like"/>
    <property type="match status" value="1"/>
</dbReference>
<keyword evidence="2" id="KW-0813">Transport</keyword>
<evidence type="ECO:0000256" key="1">
    <source>
        <dbReference type="ARBA" id="ARBA00004389"/>
    </source>
</evidence>
<keyword evidence="9 12" id="KW-1133">Transmembrane helix</keyword>
<dbReference type="GO" id="GO:0003400">
    <property type="term" value="P:regulation of COPII vesicle coating"/>
    <property type="evidence" value="ECO:0007669"/>
    <property type="project" value="TreeGrafter"/>
</dbReference>
<keyword evidence="15" id="KW-1185">Reference proteome</keyword>
<dbReference type="Proteomes" id="UP000574390">
    <property type="component" value="Unassembled WGS sequence"/>
</dbReference>
<comment type="caution">
    <text evidence="14">The sequence shown here is derived from an EMBL/GenBank/DDBJ whole genome shotgun (WGS) entry which is preliminary data.</text>
</comment>
<evidence type="ECO:0000256" key="2">
    <source>
        <dbReference type="ARBA" id="ARBA00022448"/>
    </source>
</evidence>
<dbReference type="PROSITE" id="PS50294">
    <property type="entry name" value="WD_REPEATS_REGION"/>
    <property type="match status" value="1"/>
</dbReference>
<dbReference type="EMBL" id="JABANO010018338">
    <property type="protein sequence ID" value="KAF4732015.1"/>
    <property type="molecule type" value="Genomic_DNA"/>
</dbReference>
<evidence type="ECO:0000313" key="13">
    <source>
        <dbReference type="EMBL" id="KAF4732015.1"/>
    </source>
</evidence>
<keyword evidence="5" id="KW-0677">Repeat</keyword>
<feature type="transmembrane region" description="Helical" evidence="12">
    <location>
        <begin position="355"/>
        <end position="375"/>
    </location>
</feature>
<sequence length="389" mass="42008">MAKEQAAETDGSAPKPAVPGLDGTFYMAYPIFSMCSDEHGLVLTGGGGGGKEYGVLDYIQAHVYDETTESFTTVSSIETGTKVCYDLTYCPATDRFAAALTSECLLLRFDPASLSLSCEARFTAELSNPGQTVCNVLRYSPSGAELLTGGDDGVVRVWNLASSTSTLRLALDGHHKEIVDAEWAPSGDRFVTCGRDRSVKLWSGEGACTDTIIPEKVKAVSPLAKFARFVNDTCLIVATHGPRGPSWLTIYDVGSDGKTKEVRKSQISKAVICSMAVSQDRSQAVLGFVDSTRMIISLAPTSMLFKNTAVVHEMPPGKAAFLLDKHVVCTSSADYSVNIWNIKKPARSHSLGCCWWLIFLLSLMALLYYCYLYAVEKGHLGGSGRLDEL</sequence>
<dbReference type="InterPro" id="IPR001680">
    <property type="entry name" value="WD40_rpt"/>
</dbReference>
<evidence type="ECO:0000256" key="4">
    <source>
        <dbReference type="ARBA" id="ARBA00022692"/>
    </source>
</evidence>
<dbReference type="GO" id="GO:0005085">
    <property type="term" value="F:guanyl-nucleotide exchange factor activity"/>
    <property type="evidence" value="ECO:0007669"/>
    <property type="project" value="InterPro"/>
</dbReference>
<evidence type="ECO:0000256" key="8">
    <source>
        <dbReference type="ARBA" id="ARBA00022927"/>
    </source>
</evidence>
<dbReference type="GO" id="GO:0005789">
    <property type="term" value="C:endoplasmic reticulum membrane"/>
    <property type="evidence" value="ECO:0007669"/>
    <property type="project" value="UniProtKB-SubCell"/>
</dbReference>
<dbReference type="Gene3D" id="2.130.10.10">
    <property type="entry name" value="YVTN repeat-like/Quinoprotein amine dehydrogenase"/>
    <property type="match status" value="1"/>
</dbReference>
<keyword evidence="6" id="KW-0256">Endoplasmic reticulum</keyword>
<dbReference type="AlphaFoldDB" id="A0A7J6THD4"/>
<keyword evidence="4 12" id="KW-0812">Transmembrane</keyword>
<evidence type="ECO:0000256" key="12">
    <source>
        <dbReference type="SAM" id="Phobius"/>
    </source>
</evidence>
<dbReference type="PANTHER" id="PTHR23284:SF0">
    <property type="entry name" value="PROLACTIN REGULATORY ELEMENT-BINDING PROTEIN"/>
    <property type="match status" value="1"/>
</dbReference>
<evidence type="ECO:0000256" key="5">
    <source>
        <dbReference type="ARBA" id="ARBA00022737"/>
    </source>
</evidence>
<dbReference type="SMART" id="SM00320">
    <property type="entry name" value="WD40"/>
    <property type="match status" value="3"/>
</dbReference>
<evidence type="ECO:0008006" key="17">
    <source>
        <dbReference type="Google" id="ProtNLM"/>
    </source>
</evidence>
<dbReference type="EMBL" id="JABANM010007201">
    <property type="protein sequence ID" value="KAF4744648.1"/>
    <property type="molecule type" value="Genomic_DNA"/>
</dbReference>
<dbReference type="GO" id="GO:0006888">
    <property type="term" value="P:endoplasmic reticulum to Golgi vesicle-mediated transport"/>
    <property type="evidence" value="ECO:0007669"/>
    <property type="project" value="TreeGrafter"/>
</dbReference>
<name>A0A7J6THD4_PEROL</name>
<accession>A0A7J6THD4</accession>
<dbReference type="PANTHER" id="PTHR23284">
    <property type="entry name" value="PROLACTIN REGULATORY ELEMENT BINDING PROTEIN"/>
    <property type="match status" value="1"/>
</dbReference>
<dbReference type="Pfam" id="PF00400">
    <property type="entry name" value="WD40"/>
    <property type="match status" value="2"/>
</dbReference>
<evidence type="ECO:0000256" key="9">
    <source>
        <dbReference type="ARBA" id="ARBA00022989"/>
    </source>
</evidence>
<keyword evidence="3 11" id="KW-0853">WD repeat</keyword>
<keyword evidence="10 12" id="KW-0472">Membrane</keyword>
<evidence type="ECO:0000256" key="11">
    <source>
        <dbReference type="PROSITE-ProRule" id="PRU00221"/>
    </source>
</evidence>
<feature type="repeat" description="WD" evidence="11">
    <location>
        <begin position="171"/>
        <end position="203"/>
    </location>
</feature>
<evidence type="ECO:0000256" key="3">
    <source>
        <dbReference type="ARBA" id="ARBA00022574"/>
    </source>
</evidence>
<dbReference type="InterPro" id="IPR045260">
    <property type="entry name" value="Sec12-like"/>
</dbReference>
<feature type="repeat" description="WD" evidence="11">
    <location>
        <begin position="137"/>
        <end position="168"/>
    </location>
</feature>
<evidence type="ECO:0000256" key="10">
    <source>
        <dbReference type="ARBA" id="ARBA00023136"/>
    </source>
</evidence>
<comment type="subcellular location">
    <subcellularLocation>
        <location evidence="1">Endoplasmic reticulum membrane</location>
        <topology evidence="1">Single-pass membrane protein</topology>
    </subcellularLocation>
</comment>
<dbReference type="Proteomes" id="UP000553632">
    <property type="component" value="Unassembled WGS sequence"/>
</dbReference>
<dbReference type="InterPro" id="IPR019775">
    <property type="entry name" value="WD40_repeat_CS"/>
</dbReference>
<dbReference type="PROSITE" id="PS50082">
    <property type="entry name" value="WD_REPEATS_2"/>
    <property type="match status" value="2"/>
</dbReference>
<evidence type="ECO:0000256" key="7">
    <source>
        <dbReference type="ARBA" id="ARBA00022892"/>
    </source>
</evidence>
<dbReference type="InterPro" id="IPR015943">
    <property type="entry name" value="WD40/YVTN_repeat-like_dom_sf"/>
</dbReference>
<protein>
    <recommendedName>
        <fullName evidence="17">Guanine nucleotide-binding protein subunit beta-like protein</fullName>
    </recommendedName>
</protein>
<organism evidence="14 16">
    <name type="scientific">Perkinsus olseni</name>
    <name type="common">Perkinsus atlanticus</name>
    <dbReference type="NCBI Taxonomy" id="32597"/>
    <lineage>
        <taxon>Eukaryota</taxon>
        <taxon>Sar</taxon>
        <taxon>Alveolata</taxon>
        <taxon>Perkinsozoa</taxon>
        <taxon>Perkinsea</taxon>
        <taxon>Perkinsida</taxon>
        <taxon>Perkinsidae</taxon>
        <taxon>Perkinsus</taxon>
    </lineage>
</organism>
<evidence type="ECO:0000313" key="15">
    <source>
        <dbReference type="Proteomes" id="UP000553632"/>
    </source>
</evidence>
<evidence type="ECO:0000313" key="16">
    <source>
        <dbReference type="Proteomes" id="UP000574390"/>
    </source>
</evidence>
<reference evidence="15 16" key="1">
    <citation type="submission" date="2020-04" db="EMBL/GenBank/DDBJ databases">
        <title>Perkinsus olseni comparative genomics.</title>
        <authorList>
            <person name="Bogema D.R."/>
        </authorList>
    </citation>
    <scope>NUCLEOTIDE SEQUENCE [LARGE SCALE GENOMIC DNA]</scope>
    <source>
        <strain evidence="14">ATCC PRA-205</strain>
        <strain evidence="13 15">ATCC PRA-207</strain>
    </source>
</reference>
<dbReference type="OMA" id="DDRPCCN"/>
<evidence type="ECO:0000313" key="14">
    <source>
        <dbReference type="EMBL" id="KAF4744648.1"/>
    </source>
</evidence>
<proteinExistence type="predicted"/>
<gene>
    <name evidence="14" type="ORF">FOZ62_018277</name>
    <name evidence="13" type="ORF">FOZ63_030595</name>
</gene>